<evidence type="ECO:0000313" key="2">
    <source>
        <dbReference type="EMBL" id="RNE62591.1"/>
    </source>
</evidence>
<dbReference type="AlphaFoldDB" id="A0A3M8LAR4"/>
<sequence>MTRTSLAFAGGLALVAATAVSASAATGAPADTTTTVAVTAGDLTIAAPATLALSSAAPGATASGTLGTVSVSDLTADTVGWSATATISDFVDDAGTPADTTDDLTISASNFSYTPTAVTNVSGTATVTADGGTDTVTATAVNGNNEASWGADVTLAIPSDALAAANYTATLTHSVS</sequence>
<dbReference type="Proteomes" id="UP000279859">
    <property type="component" value="Unassembled WGS sequence"/>
</dbReference>
<comment type="caution">
    <text evidence="2">The sequence shown here is derived from an EMBL/GenBank/DDBJ whole genome shotgun (WGS) entry which is preliminary data.</text>
</comment>
<evidence type="ECO:0000313" key="3">
    <source>
        <dbReference type="Proteomes" id="UP000279859"/>
    </source>
</evidence>
<dbReference type="EMBL" id="RDSR01000009">
    <property type="protein sequence ID" value="RNE62591.1"/>
    <property type="molecule type" value="Genomic_DNA"/>
</dbReference>
<organism evidence="2 3">
    <name type="scientific">Cryobacterium tepidiphilum</name>
    <dbReference type="NCBI Taxonomy" id="2486026"/>
    <lineage>
        <taxon>Bacteria</taxon>
        <taxon>Bacillati</taxon>
        <taxon>Actinomycetota</taxon>
        <taxon>Actinomycetes</taxon>
        <taxon>Micrococcales</taxon>
        <taxon>Microbacteriaceae</taxon>
        <taxon>Cryobacterium</taxon>
    </lineage>
</organism>
<evidence type="ECO:0000256" key="1">
    <source>
        <dbReference type="SAM" id="SignalP"/>
    </source>
</evidence>
<accession>A0A3M8LAR4</accession>
<reference evidence="2 3" key="1">
    <citation type="submission" date="2018-11" db="EMBL/GenBank/DDBJ databases">
        <title>Cryobacterium sp. nov., isolated from rhizosphere soil of lettuce.</title>
        <authorList>
            <person name="Wang Y."/>
        </authorList>
    </citation>
    <scope>NUCLEOTIDE SEQUENCE [LARGE SCALE GENOMIC DNA]</scope>
    <source>
        <strain evidence="2 3">NEAU-85</strain>
    </source>
</reference>
<proteinExistence type="predicted"/>
<keyword evidence="1" id="KW-0732">Signal</keyword>
<feature type="chain" id="PRO_5018285050" description="WxL domain-containing protein" evidence="1">
    <location>
        <begin position="25"/>
        <end position="176"/>
    </location>
</feature>
<protein>
    <recommendedName>
        <fullName evidence="4">WxL domain-containing protein</fullName>
    </recommendedName>
</protein>
<keyword evidence="3" id="KW-1185">Reference proteome</keyword>
<name>A0A3M8LAR4_9MICO</name>
<gene>
    <name evidence="2" type="ORF">EEJ31_07090</name>
</gene>
<feature type="signal peptide" evidence="1">
    <location>
        <begin position="1"/>
        <end position="24"/>
    </location>
</feature>
<dbReference type="RefSeq" id="WP_123045608.1">
    <property type="nucleotide sequence ID" value="NZ_RDSR01000009.1"/>
</dbReference>
<evidence type="ECO:0008006" key="4">
    <source>
        <dbReference type="Google" id="ProtNLM"/>
    </source>
</evidence>